<evidence type="ECO:0000313" key="1">
    <source>
        <dbReference type="EMBL" id="GIM92556.1"/>
    </source>
</evidence>
<dbReference type="InterPro" id="IPR025850">
    <property type="entry name" value="SUKH-3"/>
</dbReference>
<accession>A0A919W886</accession>
<reference evidence="1 2" key="1">
    <citation type="submission" date="2021-03" db="EMBL/GenBank/DDBJ databases">
        <title>Whole genome shotgun sequence of Actinoplanes toevensis NBRC 105298.</title>
        <authorList>
            <person name="Komaki H."/>
            <person name="Tamura T."/>
        </authorList>
    </citation>
    <scope>NUCLEOTIDE SEQUENCE [LARGE SCALE GENOMIC DNA]</scope>
    <source>
        <strain evidence="1 2">NBRC 105298</strain>
    </source>
</reference>
<name>A0A919W886_9ACTN</name>
<dbReference type="Pfam" id="PF14433">
    <property type="entry name" value="SUKH-3"/>
    <property type="match status" value="1"/>
</dbReference>
<evidence type="ECO:0000313" key="2">
    <source>
        <dbReference type="Proteomes" id="UP000677082"/>
    </source>
</evidence>
<keyword evidence="2" id="KW-1185">Reference proteome</keyword>
<protein>
    <recommendedName>
        <fullName evidence="3">SUKH-3 immunity protein of toxin-antitoxin system</fullName>
    </recommendedName>
</protein>
<evidence type="ECO:0008006" key="3">
    <source>
        <dbReference type="Google" id="ProtNLM"/>
    </source>
</evidence>
<gene>
    <name evidence="1" type="ORF">Ato02nite_043490</name>
</gene>
<organism evidence="1 2">
    <name type="scientific">Paractinoplanes toevensis</name>
    <dbReference type="NCBI Taxonomy" id="571911"/>
    <lineage>
        <taxon>Bacteria</taxon>
        <taxon>Bacillati</taxon>
        <taxon>Actinomycetota</taxon>
        <taxon>Actinomycetes</taxon>
        <taxon>Micromonosporales</taxon>
        <taxon>Micromonosporaceae</taxon>
        <taxon>Paractinoplanes</taxon>
    </lineage>
</organism>
<dbReference type="EMBL" id="BOQN01000058">
    <property type="protein sequence ID" value="GIM92556.1"/>
    <property type="molecule type" value="Genomic_DNA"/>
</dbReference>
<dbReference type="Proteomes" id="UP000677082">
    <property type="component" value="Unassembled WGS sequence"/>
</dbReference>
<dbReference type="AlphaFoldDB" id="A0A919W886"/>
<proteinExistence type="predicted"/>
<sequence length="114" mass="12298">MPAAVEAFLAEFGGLTVDVHGFAWGRTAAKEPFELDPTLCEGDDDRFPEWGEFLGRTLHPLGELDHGRFSLGMDELGAIYLVTDWLGLFGDGPADAALTALCQGTMARQLSPDN</sequence>
<comment type="caution">
    <text evidence="1">The sequence shown here is derived from an EMBL/GenBank/DDBJ whole genome shotgun (WGS) entry which is preliminary data.</text>
</comment>